<dbReference type="Proteomes" id="UP001497516">
    <property type="component" value="Chromosome 3"/>
</dbReference>
<sequence>MLSIPEEPLLAPNPDCFCMFPIEYPQIWEMYKKAKPPSGQRKKSTSLRTHRLVPAAPNRALSPPVLPISQPIPLWNTKNTSRRNSKMIFNRHRRGWRRKKKAKITMK</sequence>
<dbReference type="EMBL" id="OZ034816">
    <property type="protein sequence ID" value="CAL1376167.1"/>
    <property type="molecule type" value="Genomic_DNA"/>
</dbReference>
<gene>
    <name evidence="2" type="ORF">LTRI10_LOCUS17914</name>
</gene>
<dbReference type="GO" id="GO:0016491">
    <property type="term" value="F:oxidoreductase activity"/>
    <property type="evidence" value="ECO:0007669"/>
    <property type="project" value="InterPro"/>
</dbReference>
<feature type="region of interest" description="Disordered" evidence="1">
    <location>
        <begin position="76"/>
        <end position="107"/>
    </location>
</feature>
<organism evidence="2 3">
    <name type="scientific">Linum trigynum</name>
    <dbReference type="NCBI Taxonomy" id="586398"/>
    <lineage>
        <taxon>Eukaryota</taxon>
        <taxon>Viridiplantae</taxon>
        <taxon>Streptophyta</taxon>
        <taxon>Embryophyta</taxon>
        <taxon>Tracheophyta</taxon>
        <taxon>Spermatophyta</taxon>
        <taxon>Magnoliopsida</taxon>
        <taxon>eudicotyledons</taxon>
        <taxon>Gunneridae</taxon>
        <taxon>Pentapetalae</taxon>
        <taxon>rosids</taxon>
        <taxon>fabids</taxon>
        <taxon>Malpighiales</taxon>
        <taxon>Linaceae</taxon>
        <taxon>Linum</taxon>
    </lineage>
</organism>
<protein>
    <submittedName>
        <fullName evidence="2">Uncharacterized protein</fullName>
    </submittedName>
</protein>
<dbReference type="AlphaFoldDB" id="A0AAV2DRL3"/>
<feature type="compositionally biased region" description="Basic residues" evidence="1">
    <location>
        <begin position="40"/>
        <end position="51"/>
    </location>
</feature>
<feature type="region of interest" description="Disordered" evidence="1">
    <location>
        <begin position="34"/>
        <end position="60"/>
    </location>
</feature>
<evidence type="ECO:0000256" key="1">
    <source>
        <dbReference type="SAM" id="MobiDB-lite"/>
    </source>
</evidence>
<evidence type="ECO:0000313" key="3">
    <source>
        <dbReference type="Proteomes" id="UP001497516"/>
    </source>
</evidence>
<reference evidence="2 3" key="1">
    <citation type="submission" date="2024-04" db="EMBL/GenBank/DDBJ databases">
        <authorList>
            <person name="Fracassetti M."/>
        </authorList>
    </citation>
    <scope>NUCLEOTIDE SEQUENCE [LARGE SCALE GENOMIC DNA]</scope>
</reference>
<dbReference type="Gene3D" id="1.10.620.20">
    <property type="entry name" value="Ribonucleotide Reductase, subunit A"/>
    <property type="match status" value="1"/>
</dbReference>
<dbReference type="InterPro" id="IPR012348">
    <property type="entry name" value="RNR-like"/>
</dbReference>
<feature type="compositionally biased region" description="Basic residues" evidence="1">
    <location>
        <begin position="80"/>
        <end position="107"/>
    </location>
</feature>
<name>A0AAV2DRL3_9ROSI</name>
<evidence type="ECO:0000313" key="2">
    <source>
        <dbReference type="EMBL" id="CAL1376167.1"/>
    </source>
</evidence>
<accession>A0AAV2DRL3</accession>
<proteinExistence type="predicted"/>
<keyword evidence="3" id="KW-1185">Reference proteome</keyword>